<protein>
    <recommendedName>
        <fullName evidence="6">RING-type domain-containing protein</fullName>
    </recommendedName>
</protein>
<feature type="compositionally biased region" description="Low complexity" evidence="5">
    <location>
        <begin position="186"/>
        <end position="217"/>
    </location>
</feature>
<dbReference type="PANTHER" id="PTHR25464:SF2">
    <property type="entry name" value="RING-TYPE DOMAIN-CONTAINING PROTEIN"/>
    <property type="match status" value="1"/>
</dbReference>
<feature type="compositionally biased region" description="Polar residues" evidence="5">
    <location>
        <begin position="113"/>
        <end position="122"/>
    </location>
</feature>
<feature type="region of interest" description="Disordered" evidence="5">
    <location>
        <begin position="91"/>
        <end position="126"/>
    </location>
</feature>
<keyword evidence="2 4" id="KW-0863">Zinc-finger</keyword>
<comment type="caution">
    <text evidence="7">The sequence shown here is derived from an EMBL/GenBank/DDBJ whole genome shotgun (WGS) entry which is preliminary data.</text>
</comment>
<name>A0ABP0F8G3_CLALP</name>
<evidence type="ECO:0000313" key="7">
    <source>
        <dbReference type="EMBL" id="CAK8676004.1"/>
    </source>
</evidence>
<feature type="compositionally biased region" description="Low complexity" evidence="5">
    <location>
        <begin position="165"/>
        <end position="177"/>
    </location>
</feature>
<keyword evidence="3" id="KW-0862">Zinc</keyword>
<evidence type="ECO:0000259" key="6">
    <source>
        <dbReference type="PROSITE" id="PS50089"/>
    </source>
</evidence>
<evidence type="ECO:0000256" key="4">
    <source>
        <dbReference type="PROSITE-ProRule" id="PRU00175"/>
    </source>
</evidence>
<evidence type="ECO:0000313" key="8">
    <source>
        <dbReference type="Proteomes" id="UP001642483"/>
    </source>
</evidence>
<reference evidence="7 8" key="1">
    <citation type="submission" date="2024-02" db="EMBL/GenBank/DDBJ databases">
        <authorList>
            <person name="Daric V."/>
            <person name="Darras S."/>
        </authorList>
    </citation>
    <scope>NUCLEOTIDE SEQUENCE [LARGE SCALE GENOMIC DNA]</scope>
</reference>
<organism evidence="7 8">
    <name type="scientific">Clavelina lepadiformis</name>
    <name type="common">Light-bulb sea squirt</name>
    <name type="synonym">Ascidia lepadiformis</name>
    <dbReference type="NCBI Taxonomy" id="159417"/>
    <lineage>
        <taxon>Eukaryota</taxon>
        <taxon>Metazoa</taxon>
        <taxon>Chordata</taxon>
        <taxon>Tunicata</taxon>
        <taxon>Ascidiacea</taxon>
        <taxon>Aplousobranchia</taxon>
        <taxon>Clavelinidae</taxon>
        <taxon>Clavelina</taxon>
    </lineage>
</organism>
<accession>A0ABP0F8G3</accession>
<dbReference type="PROSITE" id="PS50089">
    <property type="entry name" value="ZF_RING_2"/>
    <property type="match status" value="1"/>
</dbReference>
<proteinExistence type="predicted"/>
<dbReference type="SUPFAM" id="SSF57850">
    <property type="entry name" value="RING/U-box"/>
    <property type="match status" value="1"/>
</dbReference>
<dbReference type="SMART" id="SM00184">
    <property type="entry name" value="RING"/>
    <property type="match status" value="1"/>
</dbReference>
<keyword evidence="1" id="KW-0479">Metal-binding</keyword>
<keyword evidence="8" id="KW-1185">Reference proteome</keyword>
<evidence type="ECO:0000256" key="5">
    <source>
        <dbReference type="SAM" id="MobiDB-lite"/>
    </source>
</evidence>
<dbReference type="PROSITE" id="PS00518">
    <property type="entry name" value="ZF_RING_1"/>
    <property type="match status" value="1"/>
</dbReference>
<dbReference type="PANTHER" id="PTHR25464">
    <property type="entry name" value="TRIPARTITE MOTIF-CONTAINING PROTEIN 2-LIKE PROTEIN"/>
    <property type="match status" value="1"/>
</dbReference>
<evidence type="ECO:0000256" key="2">
    <source>
        <dbReference type="ARBA" id="ARBA00022771"/>
    </source>
</evidence>
<evidence type="ECO:0000256" key="3">
    <source>
        <dbReference type="ARBA" id="ARBA00022833"/>
    </source>
</evidence>
<sequence>MAATETSLKTKLQEDVLTCAICCSQYIDPRVLKCQHSFCHSCLQGCLKANRSNSIKCAICRKMTKLTKKGLADVPSNFVINGLLQMVKEQKVESPLTSKHSTKETLKPESRNKPSSGKNQAKTGGKVAALKAVYEKGLKDKNDNKPLLKRGYADDNQESSPLVKSSSSDTESSSMEEFTLTDDDNSYNYSDSSTSYDDETTSTSSSDSASNSSDYTSDAIPAKSNLKSCHGIKVGMAVCVFSKSGRPNKGIVRILEKFNRKAPLQTHVYAGVELERENDKLTTDDIEDMDESYLFYWLMDFDEPCAVVRVDQCCPTKWVDELMCTI</sequence>
<dbReference type="InterPro" id="IPR017907">
    <property type="entry name" value="Znf_RING_CS"/>
</dbReference>
<gene>
    <name evidence="7" type="ORF">CVLEPA_LOCUS5515</name>
</gene>
<feature type="region of interest" description="Disordered" evidence="5">
    <location>
        <begin position="141"/>
        <end position="217"/>
    </location>
</feature>
<evidence type="ECO:0000256" key="1">
    <source>
        <dbReference type="ARBA" id="ARBA00022723"/>
    </source>
</evidence>
<dbReference type="InterPro" id="IPR001841">
    <property type="entry name" value="Znf_RING"/>
</dbReference>
<dbReference type="Pfam" id="PF00097">
    <property type="entry name" value="zf-C3HC4"/>
    <property type="match status" value="1"/>
</dbReference>
<dbReference type="InterPro" id="IPR018957">
    <property type="entry name" value="Znf_C3HC4_RING-type"/>
</dbReference>
<feature type="domain" description="RING-type" evidence="6">
    <location>
        <begin position="19"/>
        <end position="61"/>
    </location>
</feature>
<dbReference type="Proteomes" id="UP001642483">
    <property type="component" value="Unassembled WGS sequence"/>
</dbReference>
<dbReference type="EMBL" id="CAWYQH010000024">
    <property type="protein sequence ID" value="CAK8676004.1"/>
    <property type="molecule type" value="Genomic_DNA"/>
</dbReference>
<feature type="compositionally biased region" description="Basic and acidic residues" evidence="5">
    <location>
        <begin position="101"/>
        <end position="112"/>
    </location>
</feature>
<dbReference type="InterPro" id="IPR013083">
    <property type="entry name" value="Znf_RING/FYVE/PHD"/>
</dbReference>
<dbReference type="Gene3D" id="3.30.40.10">
    <property type="entry name" value="Zinc/RING finger domain, C3HC4 (zinc finger)"/>
    <property type="match status" value="1"/>
</dbReference>